<protein>
    <submittedName>
        <fullName evidence="1">6230_t:CDS:1</fullName>
    </submittedName>
</protein>
<sequence length="172" mass="20062">ENPTHKPFQICSVIVKDLEQAIASKFFSKDIIDSLKGIRDNWQEWKKNHLKHIHEEWNDQCKTQFKSSVNKYQQSVATIVDTEIGKWCKEVVNDMESLSLKHSLEHSENEEEDGLPGKVQRQEIINEVIDEVNRECYIQQEPNLSETLPEKYIIHGVDIAMILKECQKLGIM</sequence>
<name>A0A9N9E7U8_9GLOM</name>
<organism evidence="1 2">
    <name type="scientific">Paraglomus brasilianum</name>
    <dbReference type="NCBI Taxonomy" id="144538"/>
    <lineage>
        <taxon>Eukaryota</taxon>
        <taxon>Fungi</taxon>
        <taxon>Fungi incertae sedis</taxon>
        <taxon>Mucoromycota</taxon>
        <taxon>Glomeromycotina</taxon>
        <taxon>Glomeromycetes</taxon>
        <taxon>Paraglomerales</taxon>
        <taxon>Paraglomeraceae</taxon>
        <taxon>Paraglomus</taxon>
    </lineage>
</organism>
<comment type="caution">
    <text evidence="1">The sequence shown here is derived from an EMBL/GenBank/DDBJ whole genome shotgun (WGS) entry which is preliminary data.</text>
</comment>
<dbReference type="AlphaFoldDB" id="A0A9N9E7U8"/>
<evidence type="ECO:0000313" key="2">
    <source>
        <dbReference type="Proteomes" id="UP000789739"/>
    </source>
</evidence>
<accession>A0A9N9E7U8</accession>
<feature type="non-terminal residue" evidence="1">
    <location>
        <position position="172"/>
    </location>
</feature>
<proteinExistence type="predicted"/>
<evidence type="ECO:0000313" key="1">
    <source>
        <dbReference type="EMBL" id="CAG8666918.1"/>
    </source>
</evidence>
<reference evidence="1" key="1">
    <citation type="submission" date="2021-06" db="EMBL/GenBank/DDBJ databases">
        <authorList>
            <person name="Kallberg Y."/>
            <person name="Tangrot J."/>
            <person name="Rosling A."/>
        </authorList>
    </citation>
    <scope>NUCLEOTIDE SEQUENCE</scope>
    <source>
        <strain evidence="1">BR232B</strain>
    </source>
</reference>
<dbReference type="Proteomes" id="UP000789739">
    <property type="component" value="Unassembled WGS sequence"/>
</dbReference>
<dbReference type="EMBL" id="CAJVPI010004336">
    <property type="protein sequence ID" value="CAG8666918.1"/>
    <property type="molecule type" value="Genomic_DNA"/>
</dbReference>
<keyword evidence="2" id="KW-1185">Reference proteome</keyword>
<gene>
    <name evidence="1" type="ORF">PBRASI_LOCUS11095</name>
</gene>
<feature type="non-terminal residue" evidence="1">
    <location>
        <position position="1"/>
    </location>
</feature>